<dbReference type="AlphaFoldDB" id="A0A8X6G5Z0"/>
<protein>
    <submittedName>
        <fullName evidence="1">Uncharacterized protein</fullName>
    </submittedName>
</protein>
<proteinExistence type="predicted"/>
<keyword evidence="2" id="KW-1185">Reference proteome</keyword>
<comment type="caution">
    <text evidence="1">The sequence shown here is derived from an EMBL/GenBank/DDBJ whole genome shotgun (WGS) entry which is preliminary data.</text>
</comment>
<accession>A0A8X6G5Z0</accession>
<evidence type="ECO:0000313" key="1">
    <source>
        <dbReference type="EMBL" id="GFQ75028.1"/>
    </source>
</evidence>
<gene>
    <name evidence="1" type="ORF">TNCT_518901</name>
</gene>
<dbReference type="EMBL" id="BMAO01021503">
    <property type="protein sequence ID" value="GFQ75028.1"/>
    <property type="molecule type" value="Genomic_DNA"/>
</dbReference>
<name>A0A8X6G5Z0_TRICU</name>
<reference evidence="1" key="1">
    <citation type="submission" date="2020-07" db="EMBL/GenBank/DDBJ databases">
        <title>Multicomponent nature underlies the extraordinary mechanical properties of spider dragline silk.</title>
        <authorList>
            <person name="Kono N."/>
            <person name="Nakamura H."/>
            <person name="Mori M."/>
            <person name="Yoshida Y."/>
            <person name="Ohtoshi R."/>
            <person name="Malay A.D."/>
            <person name="Moran D.A.P."/>
            <person name="Tomita M."/>
            <person name="Numata K."/>
            <person name="Arakawa K."/>
        </authorList>
    </citation>
    <scope>NUCLEOTIDE SEQUENCE</scope>
</reference>
<organism evidence="1 2">
    <name type="scientific">Trichonephila clavata</name>
    <name type="common">Joro spider</name>
    <name type="synonym">Nephila clavata</name>
    <dbReference type="NCBI Taxonomy" id="2740835"/>
    <lineage>
        <taxon>Eukaryota</taxon>
        <taxon>Metazoa</taxon>
        <taxon>Ecdysozoa</taxon>
        <taxon>Arthropoda</taxon>
        <taxon>Chelicerata</taxon>
        <taxon>Arachnida</taxon>
        <taxon>Araneae</taxon>
        <taxon>Araneomorphae</taxon>
        <taxon>Entelegynae</taxon>
        <taxon>Araneoidea</taxon>
        <taxon>Nephilidae</taxon>
        <taxon>Trichonephila</taxon>
    </lineage>
</organism>
<evidence type="ECO:0000313" key="2">
    <source>
        <dbReference type="Proteomes" id="UP000887116"/>
    </source>
</evidence>
<dbReference type="Proteomes" id="UP000887116">
    <property type="component" value="Unassembled WGS sequence"/>
</dbReference>
<sequence length="103" mass="11946">MTNGQVYLRSQQDGISVMQNFLGRSMLYPESIHGSLSNMVMKVQSSIVNQETIYASLQKMHKIPNMRIIIAENGLKHERNVQRWHISFEVYEVFGQKSEDFPV</sequence>